<evidence type="ECO:0000313" key="7">
    <source>
        <dbReference type="Proteomes" id="UP001212997"/>
    </source>
</evidence>
<evidence type="ECO:0000313" key="6">
    <source>
        <dbReference type="EMBL" id="KAJ3482814.1"/>
    </source>
</evidence>
<feature type="transmembrane region" description="Helical" evidence="5">
    <location>
        <begin position="318"/>
        <end position="340"/>
    </location>
</feature>
<feature type="compositionally biased region" description="Polar residues" evidence="4">
    <location>
        <begin position="995"/>
        <end position="1005"/>
    </location>
</feature>
<keyword evidence="7" id="KW-1185">Reference proteome</keyword>
<feature type="compositionally biased region" description="Polar residues" evidence="4">
    <location>
        <begin position="622"/>
        <end position="658"/>
    </location>
</feature>
<feature type="transmembrane region" description="Helical" evidence="5">
    <location>
        <begin position="352"/>
        <end position="373"/>
    </location>
</feature>
<accession>A0AAD5YFN2</accession>
<dbReference type="SMART" id="SM00320">
    <property type="entry name" value="WD40"/>
    <property type="match status" value="4"/>
</dbReference>
<proteinExistence type="predicted"/>
<name>A0AAD5YFN2_9APHY</name>
<feature type="region of interest" description="Disordered" evidence="4">
    <location>
        <begin position="620"/>
        <end position="658"/>
    </location>
</feature>
<dbReference type="GO" id="GO:0034657">
    <property type="term" value="C:GID complex"/>
    <property type="evidence" value="ECO:0007669"/>
    <property type="project" value="TreeGrafter"/>
</dbReference>
<keyword evidence="1 3" id="KW-0853">WD repeat</keyword>
<dbReference type="SUPFAM" id="SSF63829">
    <property type="entry name" value="Calcium-dependent phosphotriesterase"/>
    <property type="match status" value="1"/>
</dbReference>
<feature type="region of interest" description="Disordered" evidence="4">
    <location>
        <begin position="159"/>
        <end position="185"/>
    </location>
</feature>
<dbReference type="EMBL" id="JANAWD010000255">
    <property type="protein sequence ID" value="KAJ3482814.1"/>
    <property type="molecule type" value="Genomic_DNA"/>
</dbReference>
<feature type="region of interest" description="Disordered" evidence="4">
    <location>
        <begin position="528"/>
        <end position="598"/>
    </location>
</feature>
<gene>
    <name evidence="6" type="ORF">NLI96_g6722</name>
</gene>
<dbReference type="Proteomes" id="UP001212997">
    <property type="component" value="Unassembled WGS sequence"/>
</dbReference>
<keyword evidence="2" id="KW-0677">Repeat</keyword>
<reference evidence="6" key="1">
    <citation type="submission" date="2022-07" db="EMBL/GenBank/DDBJ databases">
        <title>Genome Sequence of Physisporinus lineatus.</title>
        <authorList>
            <person name="Buettner E."/>
        </authorList>
    </citation>
    <scope>NUCLEOTIDE SEQUENCE</scope>
    <source>
        <strain evidence="6">VT162</strain>
    </source>
</reference>
<dbReference type="GO" id="GO:0043161">
    <property type="term" value="P:proteasome-mediated ubiquitin-dependent protein catabolic process"/>
    <property type="evidence" value="ECO:0007669"/>
    <property type="project" value="TreeGrafter"/>
</dbReference>
<feature type="transmembrane region" description="Helical" evidence="5">
    <location>
        <begin position="400"/>
        <end position="420"/>
    </location>
</feature>
<evidence type="ECO:0008006" key="8">
    <source>
        <dbReference type="Google" id="ProtNLM"/>
    </source>
</evidence>
<evidence type="ECO:0000256" key="4">
    <source>
        <dbReference type="SAM" id="MobiDB-lite"/>
    </source>
</evidence>
<dbReference type="AlphaFoldDB" id="A0AAD5YFN2"/>
<feature type="compositionally biased region" description="Pro residues" evidence="4">
    <location>
        <begin position="22"/>
        <end position="34"/>
    </location>
</feature>
<evidence type="ECO:0000256" key="5">
    <source>
        <dbReference type="SAM" id="Phobius"/>
    </source>
</evidence>
<sequence>MSFAPDIDSEHFPSGVPATLPVSPPGSPVIPPPDDPARNKRKQTLLSLLQALQELSNDDDELTGSGAVRRPTFEDDRDVPSVDEYLQKVGGEAFSRFERRILNLDKELRNFANAARRLGSSVGILSSSFHMRERLTQILFLFRENAADLFPRTVSRHPRESLVNPNQHDHWKKKKRTKAPPHIRNPTVLEGLEPESIPHQLQMLSTNFQTFLDCINEFPEFTDEAVNTSILSLQDDLKVDQIILTDAANTNAVAPQYWASCLKTYEGQFKYPAVQRYLHDLTSEMGEHLDSITTSLSVFIEIGVPTIRFAQKHAAGNLLNLSTVATFFSAVTATTMQFSYTETGTPLADSVNGFWFTSLVFSIGAAVNSLLGLTWKQAMYRSPGHRVPWWVLIWIKRSPLVFLVLSVACFSMGLVLFAYSSNQHPITSTFTTVFSAFSCFGLLAVSTWFASERWIFTRHKGKKWLADVLSETRVQLYSMPVVGWIIREPRAAARKAVYWGRRQSKDASDFVAGCSVKVTRVFRTHGTSAVPEPNVDPGSSLPTTITPEPLSPSAFAHHRPSDAGTLKPISEGAISAARSADGSDEKTMEGDAASVDGQLTASNGKKRFANAVRSVMMLRTASAATSPRRQRTTSTDGARSGSGTPEESTTGMLRSSRVTSLVPKLRSLETTQDLAGHVALVRHLQFSPDGNFLATASWDKTSVIFRVGEPFTSHRILAHPQGFVHQVAWSPNGNTLLTRMTHGVKVWTEDGVCKKTIDRRRGVQSVAWLPGGEAFMTVENADVTRVDLNGKTLDTYHFDRMIIHDVAVTENSARMLCVGTLTASSDGLKPSKSRAEKQIIVFNLDKKEIESRVPVLHDVRDITLATKDQVALAPPQLWKLDIVTAKDIGRLSLRHTYMPKTSVDFAGPSYFGGKHDQLVLCAGKAGDIHIWDRESAALLHHIRAQVLGGDLTCLAWNRADDAFMFSTGSHDGGVRIWTSPKEEYLHSEERVLTRGTLTPSNTPRTGSPLPYEAEYRTGSSSPSTQMARSQISLPLLSTSPQEENQGEGRAVTFS</sequence>
<feature type="region of interest" description="Disordered" evidence="4">
    <location>
        <begin position="991"/>
        <end position="1054"/>
    </location>
</feature>
<dbReference type="Pfam" id="PF00400">
    <property type="entry name" value="WD40"/>
    <property type="match status" value="3"/>
</dbReference>
<feature type="compositionally biased region" description="Basic residues" evidence="4">
    <location>
        <begin position="170"/>
        <end position="181"/>
    </location>
</feature>
<keyword evidence="5" id="KW-0812">Transmembrane</keyword>
<feature type="transmembrane region" description="Helical" evidence="5">
    <location>
        <begin position="426"/>
        <end position="450"/>
    </location>
</feature>
<feature type="compositionally biased region" description="Polar residues" evidence="4">
    <location>
        <begin position="1017"/>
        <end position="1043"/>
    </location>
</feature>
<comment type="caution">
    <text evidence="6">The sequence shown here is derived from an EMBL/GenBank/DDBJ whole genome shotgun (WGS) entry which is preliminary data.</text>
</comment>
<dbReference type="Gene3D" id="2.130.10.10">
    <property type="entry name" value="YVTN repeat-like/Quinoprotein amine dehydrogenase"/>
    <property type="match status" value="2"/>
</dbReference>
<keyword evidence="5" id="KW-0472">Membrane</keyword>
<organism evidence="6 7">
    <name type="scientific">Meripilus lineatus</name>
    <dbReference type="NCBI Taxonomy" id="2056292"/>
    <lineage>
        <taxon>Eukaryota</taxon>
        <taxon>Fungi</taxon>
        <taxon>Dikarya</taxon>
        <taxon>Basidiomycota</taxon>
        <taxon>Agaricomycotina</taxon>
        <taxon>Agaricomycetes</taxon>
        <taxon>Polyporales</taxon>
        <taxon>Meripilaceae</taxon>
        <taxon>Meripilus</taxon>
    </lineage>
</organism>
<dbReference type="InterPro" id="IPR051350">
    <property type="entry name" value="WD_repeat-ST_regulator"/>
</dbReference>
<dbReference type="PANTHER" id="PTHR22838">
    <property type="entry name" value="WD REPEAT PROTEIN 26-RELATED"/>
    <property type="match status" value="1"/>
</dbReference>
<dbReference type="PANTHER" id="PTHR22838:SF0">
    <property type="entry name" value="WD REPEAT-CONTAINING PROTEIN 26"/>
    <property type="match status" value="1"/>
</dbReference>
<feature type="repeat" description="WD" evidence="3">
    <location>
        <begin position="674"/>
        <end position="707"/>
    </location>
</feature>
<protein>
    <recommendedName>
        <fullName evidence="8">WD40 repeat-like protein</fullName>
    </recommendedName>
</protein>
<evidence type="ECO:0000256" key="1">
    <source>
        <dbReference type="ARBA" id="ARBA00022574"/>
    </source>
</evidence>
<keyword evidence="5" id="KW-1133">Transmembrane helix</keyword>
<dbReference type="InterPro" id="IPR001680">
    <property type="entry name" value="WD40_rpt"/>
</dbReference>
<dbReference type="InterPro" id="IPR015943">
    <property type="entry name" value="WD40/YVTN_repeat-like_dom_sf"/>
</dbReference>
<feature type="region of interest" description="Disordered" evidence="4">
    <location>
        <begin position="1"/>
        <end position="42"/>
    </location>
</feature>
<evidence type="ECO:0000256" key="2">
    <source>
        <dbReference type="ARBA" id="ARBA00022737"/>
    </source>
</evidence>
<evidence type="ECO:0000256" key="3">
    <source>
        <dbReference type="PROSITE-ProRule" id="PRU00221"/>
    </source>
</evidence>
<dbReference type="PROSITE" id="PS50082">
    <property type="entry name" value="WD_REPEATS_2"/>
    <property type="match status" value="1"/>
</dbReference>